<reference evidence="3" key="2">
    <citation type="submission" date="2020-09" db="EMBL/GenBank/DDBJ databases">
        <authorList>
            <person name="Sun Q."/>
            <person name="Kim S."/>
        </authorList>
    </citation>
    <scope>NUCLEOTIDE SEQUENCE</scope>
    <source>
        <strain evidence="3">KCTC 23430</strain>
    </source>
</reference>
<dbReference type="SUPFAM" id="SSF142338">
    <property type="entry name" value="CofD-like"/>
    <property type="match status" value="1"/>
</dbReference>
<proteinExistence type="inferred from homology"/>
<keyword evidence="2" id="KW-0460">Magnesium</keyword>
<dbReference type="Pfam" id="PF01933">
    <property type="entry name" value="CofD"/>
    <property type="match status" value="1"/>
</dbReference>
<reference evidence="3" key="1">
    <citation type="journal article" date="2014" name="Int. J. Syst. Evol. Microbiol.">
        <title>Complete genome sequence of Corynebacterium casei LMG S-19264T (=DSM 44701T), isolated from a smear-ripened cheese.</title>
        <authorList>
            <consortium name="US DOE Joint Genome Institute (JGI-PGF)"/>
            <person name="Walter F."/>
            <person name="Albersmeier A."/>
            <person name="Kalinowski J."/>
            <person name="Ruckert C."/>
        </authorList>
    </citation>
    <scope>NUCLEOTIDE SEQUENCE</scope>
    <source>
        <strain evidence="3">KCTC 23430</strain>
    </source>
</reference>
<dbReference type="EMBL" id="BMYM01000001">
    <property type="protein sequence ID" value="GHD28304.1"/>
    <property type="molecule type" value="Genomic_DNA"/>
</dbReference>
<evidence type="ECO:0000256" key="2">
    <source>
        <dbReference type="ARBA" id="ARBA00022842"/>
    </source>
</evidence>
<dbReference type="CDD" id="cd07186">
    <property type="entry name" value="CofD_like"/>
    <property type="match status" value="1"/>
</dbReference>
<dbReference type="NCBIfam" id="TIGR01819">
    <property type="entry name" value="F420_cofD"/>
    <property type="match status" value="1"/>
</dbReference>
<dbReference type="Gene3D" id="3.40.50.10680">
    <property type="entry name" value="CofD-like domains"/>
    <property type="match status" value="1"/>
</dbReference>
<evidence type="ECO:0000313" key="3">
    <source>
        <dbReference type="EMBL" id="GHD28304.1"/>
    </source>
</evidence>
<dbReference type="RefSeq" id="WP_189475262.1">
    <property type="nucleotide sequence ID" value="NZ_BMYM01000001.1"/>
</dbReference>
<dbReference type="Gene3D" id="1.10.8.240">
    <property type="entry name" value="CofD-like domain"/>
    <property type="match status" value="1"/>
</dbReference>
<gene>
    <name evidence="3" type="ORF">GCM10007053_07540</name>
</gene>
<protein>
    <submittedName>
        <fullName evidence="3">LPPG--FO 2-phospho-L-lactate transferase</fullName>
    </submittedName>
</protein>
<dbReference type="PANTHER" id="PTHR43007:SF1">
    <property type="entry name" value="2-PHOSPHO-L-LACTATE TRANSFERASE"/>
    <property type="match status" value="1"/>
</dbReference>
<evidence type="ECO:0000256" key="1">
    <source>
        <dbReference type="ARBA" id="ARBA00022679"/>
    </source>
</evidence>
<dbReference type="HAMAP" id="MF_01257">
    <property type="entry name" value="CofD"/>
    <property type="match status" value="1"/>
</dbReference>
<dbReference type="GO" id="GO:0043743">
    <property type="term" value="F:LPPG:FO 2-phospho-L-lactate transferase activity"/>
    <property type="evidence" value="ECO:0007669"/>
    <property type="project" value="InterPro"/>
</dbReference>
<comment type="caution">
    <text evidence="3">The sequence shown here is derived from an EMBL/GenBank/DDBJ whole genome shotgun (WGS) entry which is preliminary data.</text>
</comment>
<dbReference type="AlphaFoldDB" id="A0A918XEY9"/>
<dbReference type="GO" id="GO:0000287">
    <property type="term" value="F:magnesium ion binding"/>
    <property type="evidence" value="ECO:0007669"/>
    <property type="project" value="InterPro"/>
</dbReference>
<evidence type="ECO:0000313" key="4">
    <source>
        <dbReference type="Proteomes" id="UP000644693"/>
    </source>
</evidence>
<dbReference type="Proteomes" id="UP000644693">
    <property type="component" value="Unassembled WGS sequence"/>
</dbReference>
<name>A0A918XEY9_9GAMM</name>
<dbReference type="InterPro" id="IPR010115">
    <property type="entry name" value="FbiA/CofD"/>
</dbReference>
<organism evidence="3 4">
    <name type="scientific">Parahalioglobus pacificus</name>
    <dbReference type="NCBI Taxonomy" id="930806"/>
    <lineage>
        <taxon>Bacteria</taxon>
        <taxon>Pseudomonadati</taxon>
        <taxon>Pseudomonadota</taxon>
        <taxon>Gammaproteobacteria</taxon>
        <taxon>Cellvibrionales</taxon>
        <taxon>Halieaceae</taxon>
        <taxon>Parahalioglobus</taxon>
    </lineage>
</organism>
<sequence>MSTRRILALSGGVGGAKLCLGLQEALAPGQLQVIANTADDFNHLGLRICPDIDTLLYTLSGLSDPERGWGRAGESWTVLESLGELGGDTWFQLGDKDLATHLYRTHQLDQGGTLTEVTQALAQQMGVTARIFPMSDSPVATRVFSDEGKLPFQEYFVARRCEPRVTDFEFEGLASAGVSARLARAMADQTPDLVIVCPSNPFVSIDPILGVPGMRSLLDALQVPVVAVSPIVSGMAIKGPAAKMMEELGMPVTASGVAQHYGQQHPGLLDAFVIDESDATLVADCESTGVEVHVMPTVMRSLGDKQALADRLIALCATGTAD</sequence>
<dbReference type="InterPro" id="IPR038136">
    <property type="entry name" value="CofD-like_dom_sf"/>
</dbReference>
<dbReference type="InterPro" id="IPR002882">
    <property type="entry name" value="CofD"/>
</dbReference>
<dbReference type="PANTHER" id="PTHR43007">
    <property type="entry name" value="2-PHOSPHO-L-LACTATE TRANSFERASE"/>
    <property type="match status" value="1"/>
</dbReference>
<keyword evidence="1 3" id="KW-0808">Transferase</keyword>
<accession>A0A918XEY9</accession>
<keyword evidence="4" id="KW-1185">Reference proteome</keyword>